<dbReference type="AlphaFoldDB" id="A0A9Q9B7K9"/>
<gene>
    <name evidence="2" type="ORF">Slin15195_G120860</name>
</gene>
<sequence length="190" mass="21669">MIQYHPRSNQSYIDAIPLDEDWVVLGLSEFTDLSLDIYLVGIYPDLVYSYPCPQSKERLRMWLTRLLPGAQVVTEQSSPSWYMVGLARDRSFPELRRYDDWLRVVAVRKIRDGVDPAQALQESVQVVGEPADQESGSRSEGLVIRYVNGQFVMPEGEEEVDEGDMDDAPPWAPESDGEADEEEDKENPQE</sequence>
<organism evidence="2 3">
    <name type="scientific">Septoria linicola</name>
    <dbReference type="NCBI Taxonomy" id="215465"/>
    <lineage>
        <taxon>Eukaryota</taxon>
        <taxon>Fungi</taxon>
        <taxon>Dikarya</taxon>
        <taxon>Ascomycota</taxon>
        <taxon>Pezizomycotina</taxon>
        <taxon>Dothideomycetes</taxon>
        <taxon>Dothideomycetidae</taxon>
        <taxon>Mycosphaerellales</taxon>
        <taxon>Mycosphaerellaceae</taxon>
        <taxon>Septoria</taxon>
    </lineage>
</organism>
<protein>
    <submittedName>
        <fullName evidence="2">Uncharacterized protein</fullName>
    </submittedName>
</protein>
<feature type="compositionally biased region" description="Acidic residues" evidence="1">
    <location>
        <begin position="175"/>
        <end position="190"/>
    </location>
</feature>
<accession>A0A9Q9B7K9</accession>
<evidence type="ECO:0000256" key="1">
    <source>
        <dbReference type="SAM" id="MobiDB-lite"/>
    </source>
</evidence>
<dbReference type="EMBL" id="CP099428">
    <property type="protein sequence ID" value="USW58767.1"/>
    <property type="molecule type" value="Genomic_DNA"/>
</dbReference>
<proteinExistence type="predicted"/>
<keyword evidence="3" id="KW-1185">Reference proteome</keyword>
<feature type="region of interest" description="Disordered" evidence="1">
    <location>
        <begin position="153"/>
        <end position="190"/>
    </location>
</feature>
<evidence type="ECO:0000313" key="2">
    <source>
        <dbReference type="EMBL" id="USW58767.1"/>
    </source>
</evidence>
<dbReference type="Proteomes" id="UP001056384">
    <property type="component" value="Chromosome 11"/>
</dbReference>
<name>A0A9Q9B7K9_9PEZI</name>
<feature type="compositionally biased region" description="Acidic residues" evidence="1">
    <location>
        <begin position="155"/>
        <end position="167"/>
    </location>
</feature>
<evidence type="ECO:0000313" key="3">
    <source>
        <dbReference type="Proteomes" id="UP001056384"/>
    </source>
</evidence>
<reference evidence="2" key="1">
    <citation type="submission" date="2022-06" db="EMBL/GenBank/DDBJ databases">
        <title>Complete genome sequences of two strains of the flax pathogen Septoria linicola.</title>
        <authorList>
            <person name="Lapalu N."/>
            <person name="Simon A."/>
            <person name="Demenou B."/>
            <person name="Paumier D."/>
            <person name="Guillot M.-P."/>
            <person name="Gout L."/>
            <person name="Valade R."/>
        </authorList>
    </citation>
    <scope>NUCLEOTIDE SEQUENCE</scope>
    <source>
        <strain evidence="2">SE15195</strain>
    </source>
</reference>